<organism evidence="2 3">
    <name type="scientific">Purpureocillium lilacinum</name>
    <name type="common">Paecilomyces lilacinus</name>
    <dbReference type="NCBI Taxonomy" id="33203"/>
    <lineage>
        <taxon>Eukaryota</taxon>
        <taxon>Fungi</taxon>
        <taxon>Dikarya</taxon>
        <taxon>Ascomycota</taxon>
        <taxon>Pezizomycotina</taxon>
        <taxon>Sordariomycetes</taxon>
        <taxon>Hypocreomycetidae</taxon>
        <taxon>Hypocreales</taxon>
        <taxon>Ophiocordycipitaceae</taxon>
        <taxon>Purpureocillium</taxon>
    </lineage>
</organism>
<evidence type="ECO:0000313" key="2">
    <source>
        <dbReference type="EMBL" id="OAQ78085.1"/>
    </source>
</evidence>
<protein>
    <submittedName>
        <fullName evidence="2">Uncharacterized protein</fullName>
    </submittedName>
</protein>
<dbReference type="Proteomes" id="UP000078340">
    <property type="component" value="Unassembled WGS sequence"/>
</dbReference>
<name>A0A179GJN1_PURLI</name>
<sequence length="274" mass="29291">MYSARVSVVRVRRDAIAAAAAMTRTWVMPIALLGDRLEHRLGQLHVPILILAVRIPARASAVRCLVHVLVGHHPPGRVVDRVDKLLQTRALRVGQRPGRLVSAAGVNIHGRRACGRLGAVSISGLSTGVACSPRRDLSARCGAGKGGLRQAVTLLLSQRGLQSVARSRAACGNERRRRVRSEHEARQQSQRDGWSATRRGEGQGGDGMAGGEKVVGKQMEVRAPAPAPRQTPTLAPLAAPPGVVRPLPAVEPFVLDFVGRRGMSVSWHGRSTNV</sequence>
<evidence type="ECO:0000313" key="3">
    <source>
        <dbReference type="Proteomes" id="UP000078340"/>
    </source>
</evidence>
<dbReference type="EMBL" id="LSBI01000011">
    <property type="protein sequence ID" value="OAQ78085.1"/>
    <property type="molecule type" value="Genomic_DNA"/>
</dbReference>
<comment type="caution">
    <text evidence="2">The sequence shown here is derived from an EMBL/GenBank/DDBJ whole genome shotgun (WGS) entry which is preliminary data.</text>
</comment>
<accession>A0A179GJN1</accession>
<dbReference type="AlphaFoldDB" id="A0A179GJN1"/>
<reference evidence="2 3" key="1">
    <citation type="submission" date="2016-02" db="EMBL/GenBank/DDBJ databases">
        <title>Biosynthesis of antibiotic leucinostatins and their inhibition on Phytophthora in bio-control Purpureocillium lilacinum.</title>
        <authorList>
            <person name="Wang G."/>
            <person name="Liu Z."/>
            <person name="Lin R."/>
            <person name="Li E."/>
            <person name="Mao Z."/>
            <person name="Ling J."/>
            <person name="Yin W."/>
            <person name="Xie B."/>
        </authorList>
    </citation>
    <scope>NUCLEOTIDE SEQUENCE [LARGE SCALE GENOMIC DNA]</scope>
    <source>
        <strain evidence="2">PLFJ-1</strain>
    </source>
</reference>
<gene>
    <name evidence="2" type="ORF">VFPFJ_10117</name>
</gene>
<evidence type="ECO:0000256" key="1">
    <source>
        <dbReference type="SAM" id="MobiDB-lite"/>
    </source>
</evidence>
<feature type="region of interest" description="Disordered" evidence="1">
    <location>
        <begin position="166"/>
        <end position="211"/>
    </location>
</feature>
<proteinExistence type="predicted"/>